<dbReference type="InterPro" id="IPR003439">
    <property type="entry name" value="ABC_transporter-like_ATP-bd"/>
</dbReference>
<evidence type="ECO:0000313" key="7">
    <source>
        <dbReference type="Proteomes" id="UP001156702"/>
    </source>
</evidence>
<evidence type="ECO:0000256" key="4">
    <source>
        <dbReference type="ARBA" id="ARBA00022840"/>
    </source>
</evidence>
<dbReference type="SUPFAM" id="SSF52540">
    <property type="entry name" value="P-loop containing nucleoside triphosphate hydrolases"/>
    <property type="match status" value="1"/>
</dbReference>
<reference evidence="7" key="1">
    <citation type="journal article" date="2019" name="Int. J. Syst. Evol. Microbiol.">
        <title>The Global Catalogue of Microorganisms (GCM) 10K type strain sequencing project: providing services to taxonomists for standard genome sequencing and annotation.</title>
        <authorList>
            <consortium name="The Broad Institute Genomics Platform"/>
            <consortium name="The Broad Institute Genome Sequencing Center for Infectious Disease"/>
            <person name="Wu L."/>
            <person name="Ma J."/>
        </authorList>
    </citation>
    <scope>NUCLEOTIDE SEQUENCE [LARGE SCALE GENOMIC DNA]</scope>
    <source>
        <strain evidence="7">NBRC 102122</strain>
    </source>
</reference>
<dbReference type="SMART" id="SM00382">
    <property type="entry name" value="AAA"/>
    <property type="match status" value="1"/>
</dbReference>
<dbReference type="EMBL" id="BSOP01000030">
    <property type="protein sequence ID" value="GLR52498.1"/>
    <property type="molecule type" value="Genomic_DNA"/>
</dbReference>
<name>A0ABQ5ZI56_9HYPH</name>
<keyword evidence="3" id="KW-0547">Nucleotide-binding</keyword>
<dbReference type="SUPFAM" id="SSF50331">
    <property type="entry name" value="MOP-like"/>
    <property type="match status" value="1"/>
</dbReference>
<dbReference type="PROSITE" id="PS50893">
    <property type="entry name" value="ABC_TRANSPORTER_2"/>
    <property type="match status" value="1"/>
</dbReference>
<dbReference type="InterPro" id="IPR003593">
    <property type="entry name" value="AAA+_ATPase"/>
</dbReference>
<dbReference type="PANTHER" id="PTHR42781:SF4">
    <property type="entry name" value="SPERMIDINE_PUTRESCINE IMPORT ATP-BINDING PROTEIN POTA"/>
    <property type="match status" value="1"/>
</dbReference>
<protein>
    <submittedName>
        <fullName evidence="6">Spermidine/putrescine import ATP-binding protein PotA</fullName>
    </submittedName>
</protein>
<dbReference type="InterPro" id="IPR012340">
    <property type="entry name" value="NA-bd_OB-fold"/>
</dbReference>
<keyword evidence="7" id="KW-1185">Reference proteome</keyword>
<organism evidence="6 7">
    <name type="scientific">Shinella yambaruensis</name>
    <dbReference type="NCBI Taxonomy" id="415996"/>
    <lineage>
        <taxon>Bacteria</taxon>
        <taxon>Pseudomonadati</taxon>
        <taxon>Pseudomonadota</taxon>
        <taxon>Alphaproteobacteria</taxon>
        <taxon>Hyphomicrobiales</taxon>
        <taxon>Rhizobiaceae</taxon>
        <taxon>Shinella</taxon>
    </lineage>
</organism>
<dbReference type="Pfam" id="PF00005">
    <property type="entry name" value="ABC_tran"/>
    <property type="match status" value="1"/>
</dbReference>
<evidence type="ECO:0000259" key="5">
    <source>
        <dbReference type="PROSITE" id="PS50893"/>
    </source>
</evidence>
<dbReference type="Gene3D" id="3.40.50.300">
    <property type="entry name" value="P-loop containing nucleotide triphosphate hydrolases"/>
    <property type="match status" value="1"/>
</dbReference>
<proteinExistence type="inferred from homology"/>
<dbReference type="PANTHER" id="PTHR42781">
    <property type="entry name" value="SPERMIDINE/PUTRESCINE IMPORT ATP-BINDING PROTEIN POTA"/>
    <property type="match status" value="1"/>
</dbReference>
<dbReference type="Gene3D" id="2.40.50.140">
    <property type="entry name" value="Nucleic acid-binding proteins"/>
    <property type="match status" value="1"/>
</dbReference>
<dbReference type="Pfam" id="PF08402">
    <property type="entry name" value="TOBE_2"/>
    <property type="match status" value="1"/>
</dbReference>
<accession>A0ABQ5ZI56</accession>
<dbReference type="RefSeq" id="WP_244768658.1">
    <property type="nucleotide sequence ID" value="NZ_BSOP01000030.1"/>
</dbReference>
<feature type="domain" description="ABC transporter" evidence="5">
    <location>
        <begin position="8"/>
        <end position="238"/>
    </location>
</feature>
<keyword evidence="2" id="KW-0813">Transport</keyword>
<sequence>MSPSQTGVELRSLVCRYGAVEAVRSMNLAIAPGEFFTLLGPSGCGKSTTLQAIGGFAPPSGGRILVGGEDITHLPPARRPTNYVFQNYALFPHMSVAENVEYGLKRRKVPAAERRARVSAELRRVGMQDFAARRPAQLSGGQQQRVALARALVNRPAVLLLDEPLSALDFLMRKQLREELKAIQRDVGTTTVFVTHDQSEALSMSDRIAVMNAGRIEQIGTPDEIYERPQTRFVAEFIGSANLLPGRIADGGSIVLDAGTTVRLADAPAPEGSRCLLMVRPEHMRLAEAGGLAATFAKCTYVGDHHEISATLADGGTVTLRQQARPALDPGAPCRIAFDETKAHVIPAS</sequence>
<dbReference type="Gene3D" id="2.40.50.100">
    <property type="match status" value="1"/>
</dbReference>
<dbReference type="PROSITE" id="PS00211">
    <property type="entry name" value="ABC_TRANSPORTER_1"/>
    <property type="match status" value="1"/>
</dbReference>
<dbReference type="InterPro" id="IPR013611">
    <property type="entry name" value="Transp-assoc_OB_typ2"/>
</dbReference>
<dbReference type="InterPro" id="IPR008995">
    <property type="entry name" value="Mo/tungstate-bd_C_term_dom"/>
</dbReference>
<comment type="similarity">
    <text evidence="1">Belongs to the ABC transporter superfamily.</text>
</comment>
<dbReference type="GO" id="GO:0005524">
    <property type="term" value="F:ATP binding"/>
    <property type="evidence" value="ECO:0007669"/>
    <property type="project" value="UniProtKB-KW"/>
</dbReference>
<gene>
    <name evidence="6" type="primary">potA_3</name>
    <name evidence="6" type="ORF">GCM10007923_37120</name>
</gene>
<evidence type="ECO:0000256" key="3">
    <source>
        <dbReference type="ARBA" id="ARBA00022741"/>
    </source>
</evidence>
<evidence type="ECO:0000256" key="2">
    <source>
        <dbReference type="ARBA" id="ARBA00022448"/>
    </source>
</evidence>
<dbReference type="InterPro" id="IPR027417">
    <property type="entry name" value="P-loop_NTPase"/>
</dbReference>
<comment type="caution">
    <text evidence="6">The sequence shown here is derived from an EMBL/GenBank/DDBJ whole genome shotgun (WGS) entry which is preliminary data.</text>
</comment>
<dbReference type="Proteomes" id="UP001156702">
    <property type="component" value="Unassembled WGS sequence"/>
</dbReference>
<dbReference type="InterPro" id="IPR017871">
    <property type="entry name" value="ABC_transporter-like_CS"/>
</dbReference>
<evidence type="ECO:0000313" key="6">
    <source>
        <dbReference type="EMBL" id="GLR52498.1"/>
    </source>
</evidence>
<evidence type="ECO:0000256" key="1">
    <source>
        <dbReference type="ARBA" id="ARBA00005417"/>
    </source>
</evidence>
<dbReference type="InterPro" id="IPR050093">
    <property type="entry name" value="ABC_SmlMolc_Importer"/>
</dbReference>
<keyword evidence="4 6" id="KW-0067">ATP-binding</keyword>